<evidence type="ECO:0000256" key="8">
    <source>
        <dbReference type="SAM" id="Coils"/>
    </source>
</evidence>
<protein>
    <recommendedName>
        <fullName evidence="15">WD repeat-containing protein 19</fullName>
    </recommendedName>
</protein>
<dbReference type="PANTHER" id="PTHR14920:SF0">
    <property type="entry name" value="WD REPEAT DOMAIN 19"/>
    <property type="match status" value="1"/>
</dbReference>
<evidence type="ECO:0000256" key="3">
    <source>
        <dbReference type="ARBA" id="ARBA00022737"/>
    </source>
</evidence>
<dbReference type="SUPFAM" id="SSF82171">
    <property type="entry name" value="DPP6 N-terminal domain-like"/>
    <property type="match status" value="1"/>
</dbReference>
<keyword evidence="4" id="KW-0970">Cilium biogenesis/degradation</keyword>
<feature type="region of interest" description="Disordered" evidence="9">
    <location>
        <begin position="1441"/>
        <end position="1465"/>
    </location>
</feature>
<evidence type="ECO:0000259" key="10">
    <source>
        <dbReference type="Pfam" id="PF15911"/>
    </source>
</evidence>
<evidence type="ECO:0000313" key="14">
    <source>
        <dbReference type="WBParaSite" id="TREG1_91310.1"/>
    </source>
</evidence>
<evidence type="ECO:0000256" key="2">
    <source>
        <dbReference type="ARBA" id="ARBA00022574"/>
    </source>
</evidence>
<dbReference type="InterPro" id="IPR056168">
    <property type="entry name" value="TPR_IF140/IFT172/WDR19"/>
</dbReference>
<feature type="domain" description="WDR19 WD40 repeat" evidence="10">
    <location>
        <begin position="380"/>
        <end position="639"/>
    </location>
</feature>
<dbReference type="InterPro" id="IPR057855">
    <property type="entry name" value="Beta-prop_WDR19_1st"/>
</dbReference>
<keyword evidence="7" id="KW-0966">Cell projection</keyword>
<evidence type="ECO:0000256" key="6">
    <source>
        <dbReference type="ARBA" id="ARBA00023069"/>
    </source>
</evidence>
<sequence>MKKLFTTNINLHSDNRRCFQLQTCRSTYVAAFGFNQSVDIFDRHGVKKLDLPLPGEAVSMAWDADGDNLAIIDDKTSSATMWDSLTFKISQLHTGMKDHLSVISWSKVGSRLVIGTNKGNLVIYNHKTLKKISLLGKHTRKITCAVWNRKNILALASEDKSITVNSVDGDLIKHVVIHDQPSDLEFGQMKVQDSSKTQENTVSCIVGKKQLFLLNLDDMDNPLELAFRQAYGDLIAYQWFGDGYLMVGFSNGYFVVVSTQSTEIGKEIYQIRDHKDGLHDISVSTVLNRCATVGDRCVKIHDLQNVRELTAIIELEEENNDELTNKSKHISNNLFQCQLQWSDDGQLMAISTPQKLLHVFLSQLPMLAALSPPNSTGLMARLTSLLEVTVEPIPCMKISNLPEIYRDSHVLKIEIEPTFIGMGKTYLAVGINNHAWFYELTNSDIVLRSEYDYLTSVDRISLNENYAAACGPDGKLTLHWINPKTFPDKMMNISKRHNGLKNTSVSDGIKVSHESCIFPQSTSDDAKITSFKLTSDFLIYSTNRGKLFHFNISDWNFANSYQHNCGILHIFPNSTGTRVAFIDDKAMAFIYNPVNDQLIEIPEFCPSATNILWDLKDTENPLIIAYDNLRISVYRYFMNECVLIKSSVSMGKGVSESQQMNAMPSSKQSVNNLLKSSTTTIDSTGDFINLGVNGNSTGTTVFAMNQPDSNELVTGATFGKCHLVGVTRLPYGHLPLCVINGDLCMLSPTGRLFHQPLTTHQFRVYVVAEQDNMNLNISAVENTKYNNNNVSSQRRSSKKDTEGTGLKKLSYQEMLTYFEQALKAGCFEDAEIFAKQLDSHHIWNLLGMSCLRVMKFDMAIRCFRSLQDPGLVLAVQRIQNIEDRLLLAGYVAMILKEFNVAQELFLASSEPIAALEMRRDLLHWEDALQLARNLAPQEIPFICREYATEMECTGDYVNALMHYERAVNPPSDINGEDISLWNMKQKSCALRGYNEDDAEENAEWTKHISLCNAGIARNAIRLGDLKRGIELSSKSGNPNLQKECADILEQYKQWQEAANLYELAGCYESAVIVNLKCKNYKKAGELLMYVTNAPRLHLQYAKARETDGAYKEAVTAYAAANDMVSVIRLQLEKLNNPEEAIRILHKTHSIEGAKMIAQYFIQIGDQAKAIQFLVMSKCLDAAFDIARKHKKMELYAEAIGSNASVSEYQSIACYFENEKNWFLAGKYYLLAKQFEKAIKHLLHVPYTENSPALDLALEAVGLAGDSRLTHLVIVYLMGETDGVAKDARHLFRLYMVLKQYKEAARTAVIIAREEQTNGNYRSAHDLLFSMVQELRQRNIRVPSEMSENLALLHSYILAKVHVKNGDHLRGARMLIRVSESISKFPSHVVPILTSTVIECQKAGLKSASFSYAAMLLRPEYRDKLDVKYHRKFETLVRRRDLKSDGGGDQLHQSTSSPTVETSTPCPSCGSPLLETSLYCTECRNTIPYCVITGYHVVKNDFAVCPGCQFPTLYSELMRYVENCSNPVCPMCNKSLSRDSIRRLIDSSGVLNQWISSLNADLLENEVNNDAAENSGNA</sequence>
<feature type="compositionally biased region" description="Low complexity" evidence="9">
    <location>
        <begin position="1453"/>
        <end position="1465"/>
    </location>
</feature>
<dbReference type="InterPro" id="IPR001680">
    <property type="entry name" value="WD40_rpt"/>
</dbReference>
<dbReference type="Gene3D" id="1.25.40.470">
    <property type="match status" value="1"/>
</dbReference>
<evidence type="ECO:0008006" key="15">
    <source>
        <dbReference type="Google" id="ProtNLM"/>
    </source>
</evidence>
<dbReference type="Pfam" id="PF24762">
    <property type="entry name" value="TPR_IF140-IFT172"/>
    <property type="match status" value="1"/>
</dbReference>
<dbReference type="GO" id="GO:0008104">
    <property type="term" value="P:intracellular protein localization"/>
    <property type="evidence" value="ECO:0007669"/>
    <property type="project" value="UniProtKB-ARBA"/>
</dbReference>
<dbReference type="InterPro" id="IPR015943">
    <property type="entry name" value="WD40/YVTN_repeat-like_dom_sf"/>
</dbReference>
<dbReference type="FunFam" id="1.25.40.470:FF:000009">
    <property type="entry name" value="WD repeat-containing protein 19 isoform X1"/>
    <property type="match status" value="1"/>
</dbReference>
<dbReference type="PANTHER" id="PTHR14920">
    <property type="entry name" value="OSMOTIC AVOIDANCE ABNORMAL PROTEIN 1/WD REPEAT MEMBRANE PROTEIN"/>
    <property type="match status" value="1"/>
</dbReference>
<keyword evidence="3" id="KW-0677">Repeat</keyword>
<dbReference type="WBParaSite" id="TREG1_91310.1">
    <property type="protein sequence ID" value="TREG1_91310.1"/>
    <property type="gene ID" value="TREG1_91310"/>
</dbReference>
<dbReference type="Gene3D" id="2.130.10.10">
    <property type="entry name" value="YVTN repeat-like/Quinoprotein amine dehydrogenase"/>
    <property type="match status" value="1"/>
</dbReference>
<evidence type="ECO:0000259" key="11">
    <source>
        <dbReference type="Pfam" id="PF23389"/>
    </source>
</evidence>
<feature type="domain" description="WDR19 first beta-propeller" evidence="11">
    <location>
        <begin position="19"/>
        <end position="353"/>
    </location>
</feature>
<evidence type="ECO:0000256" key="4">
    <source>
        <dbReference type="ARBA" id="ARBA00022794"/>
    </source>
</evidence>
<dbReference type="SUPFAM" id="SSF69322">
    <property type="entry name" value="Tricorn protease domain 2"/>
    <property type="match status" value="1"/>
</dbReference>
<feature type="coiled-coil region" evidence="8">
    <location>
        <begin position="306"/>
        <end position="333"/>
    </location>
</feature>
<dbReference type="FunFam" id="2.130.10.10:FF:000242">
    <property type="entry name" value="WD repeat domain 19, isoform CRA_a"/>
    <property type="match status" value="1"/>
</dbReference>
<keyword evidence="6" id="KW-0969">Cilium</keyword>
<keyword evidence="13" id="KW-1185">Reference proteome</keyword>
<keyword evidence="5" id="KW-0802">TPR repeat</keyword>
<accession>A0AA85KG50</accession>
<dbReference type="GO" id="GO:0005929">
    <property type="term" value="C:cilium"/>
    <property type="evidence" value="ECO:0007669"/>
    <property type="project" value="UniProtKB-SubCell"/>
</dbReference>
<evidence type="ECO:0000256" key="1">
    <source>
        <dbReference type="ARBA" id="ARBA00004138"/>
    </source>
</evidence>
<dbReference type="GO" id="GO:0030991">
    <property type="term" value="C:intraciliary transport particle A"/>
    <property type="evidence" value="ECO:0007669"/>
    <property type="project" value="TreeGrafter"/>
</dbReference>
<evidence type="ECO:0000256" key="5">
    <source>
        <dbReference type="ARBA" id="ARBA00022803"/>
    </source>
</evidence>
<organism evidence="13 14">
    <name type="scientific">Trichobilharzia regenti</name>
    <name type="common">Nasal bird schistosome</name>
    <dbReference type="NCBI Taxonomy" id="157069"/>
    <lineage>
        <taxon>Eukaryota</taxon>
        <taxon>Metazoa</taxon>
        <taxon>Spiralia</taxon>
        <taxon>Lophotrochozoa</taxon>
        <taxon>Platyhelminthes</taxon>
        <taxon>Trematoda</taxon>
        <taxon>Digenea</taxon>
        <taxon>Strigeidida</taxon>
        <taxon>Schistosomatoidea</taxon>
        <taxon>Schistosomatidae</taxon>
        <taxon>Trichobilharzia</taxon>
    </lineage>
</organism>
<dbReference type="GO" id="GO:0060271">
    <property type="term" value="P:cilium assembly"/>
    <property type="evidence" value="ECO:0007669"/>
    <property type="project" value="TreeGrafter"/>
</dbReference>
<dbReference type="Proteomes" id="UP000050795">
    <property type="component" value="Unassembled WGS sequence"/>
</dbReference>
<name>A0AA85KG50_TRIRE</name>
<evidence type="ECO:0000259" key="12">
    <source>
        <dbReference type="Pfam" id="PF24762"/>
    </source>
</evidence>
<reference evidence="13" key="1">
    <citation type="submission" date="2022-06" db="EMBL/GenBank/DDBJ databases">
        <authorList>
            <person name="Berger JAMES D."/>
            <person name="Berger JAMES D."/>
        </authorList>
    </citation>
    <scope>NUCLEOTIDE SEQUENCE [LARGE SCALE GENOMIC DNA]</scope>
</reference>
<reference evidence="14" key="2">
    <citation type="submission" date="2023-11" db="UniProtKB">
        <authorList>
            <consortium name="WormBaseParasite"/>
        </authorList>
    </citation>
    <scope>IDENTIFICATION</scope>
</reference>
<dbReference type="Pfam" id="PF15911">
    <property type="entry name" value="Beta-prop_WDR19_2nd"/>
    <property type="match status" value="1"/>
</dbReference>
<dbReference type="InterPro" id="IPR040379">
    <property type="entry name" value="WDR19/dyf-2"/>
</dbReference>
<dbReference type="Pfam" id="PF23389">
    <property type="entry name" value="Beta-prop_WDR19_1st"/>
    <property type="match status" value="1"/>
</dbReference>
<evidence type="ECO:0000313" key="13">
    <source>
        <dbReference type="Proteomes" id="UP000050795"/>
    </source>
</evidence>
<dbReference type="GO" id="GO:0035721">
    <property type="term" value="P:intraciliary retrograde transport"/>
    <property type="evidence" value="ECO:0007669"/>
    <property type="project" value="InterPro"/>
</dbReference>
<proteinExistence type="predicted"/>
<evidence type="ECO:0000256" key="9">
    <source>
        <dbReference type="SAM" id="MobiDB-lite"/>
    </source>
</evidence>
<comment type="subcellular location">
    <subcellularLocation>
        <location evidence="1">Cell projection</location>
        <location evidence="1">Cilium</location>
    </subcellularLocation>
</comment>
<evidence type="ECO:0000256" key="7">
    <source>
        <dbReference type="ARBA" id="ARBA00023273"/>
    </source>
</evidence>
<keyword evidence="8" id="KW-0175">Coiled coil</keyword>
<dbReference type="SMART" id="SM00320">
    <property type="entry name" value="WD40"/>
    <property type="match status" value="3"/>
</dbReference>
<keyword evidence="2" id="KW-0853">WD repeat</keyword>
<dbReference type="InterPro" id="IPR039468">
    <property type="entry name" value="WDR19_WD40_rpt"/>
</dbReference>
<feature type="domain" description="IF140/IFT172/WDR19 TPR" evidence="12">
    <location>
        <begin position="1033"/>
        <end position="1241"/>
    </location>
</feature>